<organism evidence="2 3">
    <name type="scientific">Rhypophila decipiens</name>
    <dbReference type="NCBI Taxonomy" id="261697"/>
    <lineage>
        <taxon>Eukaryota</taxon>
        <taxon>Fungi</taxon>
        <taxon>Dikarya</taxon>
        <taxon>Ascomycota</taxon>
        <taxon>Pezizomycotina</taxon>
        <taxon>Sordariomycetes</taxon>
        <taxon>Sordariomycetidae</taxon>
        <taxon>Sordariales</taxon>
        <taxon>Naviculisporaceae</taxon>
        <taxon>Rhypophila</taxon>
    </lineage>
</organism>
<reference evidence="2" key="2">
    <citation type="submission" date="2023-05" db="EMBL/GenBank/DDBJ databases">
        <authorList>
            <consortium name="Lawrence Berkeley National Laboratory"/>
            <person name="Steindorff A."/>
            <person name="Hensen N."/>
            <person name="Bonometti L."/>
            <person name="Westerberg I."/>
            <person name="Brannstrom I.O."/>
            <person name="Guillou S."/>
            <person name="Cros-Aarteil S."/>
            <person name="Calhoun S."/>
            <person name="Haridas S."/>
            <person name="Kuo A."/>
            <person name="Mondo S."/>
            <person name="Pangilinan J."/>
            <person name="Riley R."/>
            <person name="Labutti K."/>
            <person name="Andreopoulos B."/>
            <person name="Lipzen A."/>
            <person name="Chen C."/>
            <person name="Yanf M."/>
            <person name="Daum C."/>
            <person name="Ng V."/>
            <person name="Clum A."/>
            <person name="Ohm R."/>
            <person name="Martin F."/>
            <person name="Silar P."/>
            <person name="Natvig D."/>
            <person name="Lalanne C."/>
            <person name="Gautier V."/>
            <person name="Ament-Velasquez S.L."/>
            <person name="Kruys A."/>
            <person name="Hutchinson M.I."/>
            <person name="Powell A.J."/>
            <person name="Barry K."/>
            <person name="Miller A.N."/>
            <person name="Grigoriev I.V."/>
            <person name="Debuchy R."/>
            <person name="Gladieux P."/>
            <person name="Thoren M.H."/>
            <person name="Johannesson H."/>
        </authorList>
    </citation>
    <scope>NUCLEOTIDE SEQUENCE</scope>
    <source>
        <strain evidence="2">PSN293</strain>
    </source>
</reference>
<reference evidence="2" key="1">
    <citation type="journal article" date="2023" name="Mol. Phylogenet. Evol.">
        <title>Genome-scale phylogeny and comparative genomics of the fungal order Sordariales.</title>
        <authorList>
            <person name="Hensen N."/>
            <person name="Bonometti L."/>
            <person name="Westerberg I."/>
            <person name="Brannstrom I.O."/>
            <person name="Guillou S."/>
            <person name="Cros-Aarteil S."/>
            <person name="Calhoun S."/>
            <person name="Haridas S."/>
            <person name="Kuo A."/>
            <person name="Mondo S."/>
            <person name="Pangilinan J."/>
            <person name="Riley R."/>
            <person name="LaButti K."/>
            <person name="Andreopoulos B."/>
            <person name="Lipzen A."/>
            <person name="Chen C."/>
            <person name="Yan M."/>
            <person name="Daum C."/>
            <person name="Ng V."/>
            <person name="Clum A."/>
            <person name="Steindorff A."/>
            <person name="Ohm R.A."/>
            <person name="Martin F."/>
            <person name="Silar P."/>
            <person name="Natvig D.O."/>
            <person name="Lalanne C."/>
            <person name="Gautier V."/>
            <person name="Ament-Velasquez S.L."/>
            <person name="Kruys A."/>
            <person name="Hutchinson M.I."/>
            <person name="Powell A.J."/>
            <person name="Barry K."/>
            <person name="Miller A.N."/>
            <person name="Grigoriev I.V."/>
            <person name="Debuchy R."/>
            <person name="Gladieux P."/>
            <person name="Hiltunen Thoren M."/>
            <person name="Johannesson H."/>
        </authorList>
    </citation>
    <scope>NUCLEOTIDE SEQUENCE</scope>
    <source>
        <strain evidence="2">PSN293</strain>
    </source>
</reference>
<gene>
    <name evidence="2" type="ORF">QBC37DRAFT_407228</name>
</gene>
<evidence type="ECO:0000313" key="2">
    <source>
        <dbReference type="EMBL" id="KAK4206308.1"/>
    </source>
</evidence>
<dbReference type="EMBL" id="MU858443">
    <property type="protein sequence ID" value="KAK4206308.1"/>
    <property type="molecule type" value="Genomic_DNA"/>
</dbReference>
<evidence type="ECO:0000256" key="1">
    <source>
        <dbReference type="SAM" id="MobiDB-lite"/>
    </source>
</evidence>
<protein>
    <submittedName>
        <fullName evidence="2">Uncharacterized protein</fullName>
    </submittedName>
</protein>
<comment type="caution">
    <text evidence="2">The sequence shown here is derived from an EMBL/GenBank/DDBJ whole genome shotgun (WGS) entry which is preliminary data.</text>
</comment>
<name>A0AAN6XTH4_9PEZI</name>
<keyword evidence="3" id="KW-1185">Reference proteome</keyword>
<dbReference type="AlphaFoldDB" id="A0AAN6XTH4"/>
<proteinExistence type="predicted"/>
<feature type="region of interest" description="Disordered" evidence="1">
    <location>
        <begin position="90"/>
        <end position="121"/>
    </location>
</feature>
<dbReference type="Proteomes" id="UP001301769">
    <property type="component" value="Unassembled WGS sequence"/>
</dbReference>
<accession>A0AAN6XTH4</accession>
<evidence type="ECO:0000313" key="3">
    <source>
        <dbReference type="Proteomes" id="UP001301769"/>
    </source>
</evidence>
<sequence>MTAPGWSFSSHATLNDGAQQNTNAIQRLQSLKAPDEGDAGIANACPRRVLYPIRSSWREHGVSKALIRPNSEAPVTNVCFTTSVVNWPSVPNDLEPSKASPSEKWQRSDQQSAYFEHSDGAPSNGNLNSRLLLAGQQVLRKILKDEVGKGRAGIVADSLRVRFFRGTLLRRAEFLAPGVQPEVGMQHGGSAAESHGELLDEMKALEIRVIPLLVGVDSIHGFTDPPSASPDSSPTHPPSCGKKFSRNLCSVPVAIPAAAMASCLTSMLQVRAPWRYDRLPFPTLG</sequence>